<dbReference type="KEGG" id="vaq:FIV01_07820"/>
<reference evidence="2 3" key="1">
    <citation type="submission" date="2019-10" db="EMBL/GenBank/DDBJ databases">
        <title>Complete genome sequence of Vibrio sp. strain THAF100, isolated from non-filtered water from the water column of tank 6 of a marine aquarium containing stony-coral fragments. Water maintained at 26 degree C.</title>
        <authorList>
            <person name="Ruckert C."/>
            <person name="Franco A."/>
            <person name="Kalinowski J."/>
            <person name="Glaeser S."/>
        </authorList>
    </citation>
    <scope>NUCLEOTIDE SEQUENCE [LARGE SCALE GENOMIC DNA]</scope>
    <source>
        <strain evidence="2 3">THAF100</strain>
    </source>
</reference>
<evidence type="ECO:0000259" key="1">
    <source>
        <dbReference type="Pfam" id="PF21527"/>
    </source>
</evidence>
<accession>A0A5P9CL99</accession>
<organism evidence="2 3">
    <name type="scientific">Vibrio aquimaris</name>
    <dbReference type="NCBI Taxonomy" id="2587862"/>
    <lineage>
        <taxon>Bacteria</taxon>
        <taxon>Pseudomonadati</taxon>
        <taxon>Pseudomonadota</taxon>
        <taxon>Gammaproteobacteria</taxon>
        <taxon>Vibrionales</taxon>
        <taxon>Vibrionaceae</taxon>
        <taxon>Vibrio</taxon>
    </lineage>
</organism>
<dbReference type="Proteomes" id="UP000326936">
    <property type="component" value="Chromosome"/>
</dbReference>
<dbReference type="AlphaFoldDB" id="A0A5P9CL99"/>
<protein>
    <recommendedName>
        <fullName evidence="1">Putative adhesin Stv domain-containing protein</fullName>
    </recommendedName>
</protein>
<sequence length="237" mass="26249" precursor="true">MTQLLFIGVIIMPLITQSPMSASRLSSASSITEHQSDSASRVKNIRTISHTPNSFVTRDGVKEQKVNLGSRSDTQINTHKFKNVLIKSKGNGSKKAVIFAHGGFTPKRGLFREGSGIITVPKSMTILFNSKEGSPSVGMRGIEMLEEGKVLQPIDMVKGGEEMKNYSLSFNRKFETCEPTDDYDIICISKNGKAHMSDVLEAMQKFGQNYETIHSFACRIDKATWQGVRSITRVENP</sequence>
<evidence type="ECO:0000313" key="2">
    <source>
        <dbReference type="EMBL" id="QFT26332.1"/>
    </source>
</evidence>
<dbReference type="InterPro" id="IPR049002">
    <property type="entry name" value="Stv"/>
</dbReference>
<gene>
    <name evidence="2" type="ORF">FIV01_07820</name>
</gene>
<feature type="domain" description="Putative adhesin Stv" evidence="1">
    <location>
        <begin position="96"/>
        <end position="219"/>
    </location>
</feature>
<name>A0A5P9CL99_9VIBR</name>
<dbReference type="EMBL" id="CP045350">
    <property type="protein sequence ID" value="QFT26332.1"/>
    <property type="molecule type" value="Genomic_DNA"/>
</dbReference>
<evidence type="ECO:0000313" key="3">
    <source>
        <dbReference type="Proteomes" id="UP000326936"/>
    </source>
</evidence>
<keyword evidence="3" id="KW-1185">Reference proteome</keyword>
<proteinExistence type="predicted"/>
<dbReference type="Pfam" id="PF21527">
    <property type="entry name" value="Stv"/>
    <property type="match status" value="1"/>
</dbReference>